<feature type="transmembrane region" description="Helical" evidence="1">
    <location>
        <begin position="45"/>
        <end position="68"/>
    </location>
</feature>
<dbReference type="Proteomes" id="UP000655588">
    <property type="component" value="Unassembled WGS sequence"/>
</dbReference>
<evidence type="ECO:0000256" key="1">
    <source>
        <dbReference type="SAM" id="Phobius"/>
    </source>
</evidence>
<name>A0A833RFL4_9HYME</name>
<keyword evidence="3" id="KW-1185">Reference proteome</keyword>
<dbReference type="AlphaFoldDB" id="A0A833RFL4"/>
<protein>
    <submittedName>
        <fullName evidence="2">Uncharacterized protein</fullName>
    </submittedName>
</protein>
<evidence type="ECO:0000313" key="3">
    <source>
        <dbReference type="Proteomes" id="UP000655588"/>
    </source>
</evidence>
<evidence type="ECO:0000313" key="2">
    <source>
        <dbReference type="EMBL" id="KAF3427924.1"/>
    </source>
</evidence>
<keyword evidence="1" id="KW-0812">Transmembrane</keyword>
<comment type="caution">
    <text evidence="2">The sequence shown here is derived from an EMBL/GenBank/DDBJ whole genome shotgun (WGS) entry which is preliminary data.</text>
</comment>
<reference evidence="2" key="1">
    <citation type="submission" date="2019-11" db="EMBL/GenBank/DDBJ databases">
        <title>The nuclear and mitochondrial genomes of Frieseomelitta varia - a highly eusocial stingless bee (Meliponini) with a permanently sterile worker caste.</title>
        <authorList>
            <person name="Freitas F.C.P."/>
            <person name="Lourenco A.P."/>
            <person name="Nunes F.M.F."/>
            <person name="Paschoal A.R."/>
            <person name="Abreu F.C.P."/>
            <person name="Barbin F.O."/>
            <person name="Bataglia L."/>
            <person name="Cardoso-Junior C.A.M."/>
            <person name="Cervoni M.S."/>
            <person name="Silva S.R."/>
            <person name="Dalarmi F."/>
            <person name="Del Lama M.A."/>
            <person name="Depintor T.S."/>
            <person name="Ferreira K.M."/>
            <person name="Goria P.S."/>
            <person name="Jaskot M.C."/>
            <person name="Lago D.C."/>
            <person name="Luna-Lucena D."/>
            <person name="Moda L.M."/>
            <person name="Nascimento L."/>
            <person name="Pedrino M."/>
            <person name="Rabico F.O."/>
            <person name="Sanches F.C."/>
            <person name="Santos D.E."/>
            <person name="Santos C.G."/>
            <person name="Vieira J."/>
            <person name="Lopes T.F."/>
            <person name="Barchuk A.R."/>
            <person name="Hartfelder K."/>
            <person name="Simoes Z.L.P."/>
            <person name="Bitondi M.M.G."/>
            <person name="Pinheiro D.G."/>
        </authorList>
    </citation>
    <scope>NUCLEOTIDE SEQUENCE</scope>
    <source>
        <strain evidence="2">USP_RPSP 00005682</strain>
        <tissue evidence="2">Whole individual</tissue>
    </source>
</reference>
<proteinExistence type="predicted"/>
<sequence length="82" mass="9666">MLQTQISNLSIQREALRREVLKVQQEDYQKMLGNFSKELESKKTLFCIHIFGFSLFYLMLLIFIASGIEKSRHHRVSCFSLP</sequence>
<gene>
    <name evidence="2" type="ORF">E2986_00172</name>
</gene>
<organism evidence="2 3">
    <name type="scientific">Frieseomelitta varia</name>
    <dbReference type="NCBI Taxonomy" id="561572"/>
    <lineage>
        <taxon>Eukaryota</taxon>
        <taxon>Metazoa</taxon>
        <taxon>Ecdysozoa</taxon>
        <taxon>Arthropoda</taxon>
        <taxon>Hexapoda</taxon>
        <taxon>Insecta</taxon>
        <taxon>Pterygota</taxon>
        <taxon>Neoptera</taxon>
        <taxon>Endopterygota</taxon>
        <taxon>Hymenoptera</taxon>
        <taxon>Apocrita</taxon>
        <taxon>Aculeata</taxon>
        <taxon>Apoidea</taxon>
        <taxon>Anthophila</taxon>
        <taxon>Apidae</taxon>
        <taxon>Frieseomelitta</taxon>
    </lineage>
</organism>
<keyword evidence="1" id="KW-1133">Transmembrane helix</keyword>
<keyword evidence="1" id="KW-0472">Membrane</keyword>
<accession>A0A833RFL4</accession>
<dbReference type="EMBL" id="WNWW01000244">
    <property type="protein sequence ID" value="KAF3427924.1"/>
    <property type="molecule type" value="Genomic_DNA"/>
</dbReference>